<name>A0A250XNM8_9CHLO</name>
<dbReference type="EMBL" id="BEGY01000130">
    <property type="protein sequence ID" value="GAX84626.1"/>
    <property type="molecule type" value="Genomic_DNA"/>
</dbReference>
<feature type="domain" description="Sec23/Sec24 trunk" evidence="4">
    <location>
        <begin position="410"/>
        <end position="487"/>
    </location>
</feature>
<accession>A0A250XNM8</accession>
<dbReference type="GO" id="GO:0090110">
    <property type="term" value="P:COPII-coated vesicle cargo loading"/>
    <property type="evidence" value="ECO:0007669"/>
    <property type="project" value="TreeGrafter"/>
</dbReference>
<dbReference type="Pfam" id="PF04810">
    <property type="entry name" value="zf-Sec23_Sec24"/>
    <property type="match status" value="1"/>
</dbReference>
<dbReference type="Gene3D" id="1.20.120.730">
    <property type="entry name" value="Sec23/Sec24 helical domain"/>
    <property type="match status" value="1"/>
</dbReference>
<evidence type="ECO:0000313" key="6">
    <source>
        <dbReference type="Proteomes" id="UP000232323"/>
    </source>
</evidence>
<dbReference type="Pfam" id="PF04811">
    <property type="entry name" value="Sec23_trunk"/>
    <property type="match status" value="1"/>
</dbReference>
<dbReference type="SUPFAM" id="SSF82919">
    <property type="entry name" value="Zn-finger domain of Sec23/24"/>
    <property type="match status" value="1"/>
</dbReference>
<dbReference type="InterPro" id="IPR036465">
    <property type="entry name" value="vWFA_dom_sf"/>
</dbReference>
<dbReference type="STRING" id="1157962.A0A250XNM8"/>
<feature type="compositionally biased region" description="Low complexity" evidence="2">
    <location>
        <begin position="694"/>
        <end position="753"/>
    </location>
</feature>
<evidence type="ECO:0000259" key="4">
    <source>
        <dbReference type="Pfam" id="PF04811"/>
    </source>
</evidence>
<dbReference type="GO" id="GO:0006886">
    <property type="term" value="P:intracellular protein transport"/>
    <property type="evidence" value="ECO:0007669"/>
    <property type="project" value="InterPro"/>
</dbReference>
<dbReference type="AlphaFoldDB" id="A0A250XNM8"/>
<feature type="compositionally biased region" description="Polar residues" evidence="2">
    <location>
        <begin position="893"/>
        <end position="904"/>
    </location>
</feature>
<dbReference type="InterPro" id="IPR006895">
    <property type="entry name" value="Znf_Sec23_Sec24"/>
</dbReference>
<evidence type="ECO:0000256" key="1">
    <source>
        <dbReference type="ARBA" id="ARBA00008334"/>
    </source>
</evidence>
<evidence type="ECO:0000259" key="3">
    <source>
        <dbReference type="Pfam" id="PF04810"/>
    </source>
</evidence>
<evidence type="ECO:0000256" key="2">
    <source>
        <dbReference type="SAM" id="MobiDB-lite"/>
    </source>
</evidence>
<dbReference type="GO" id="GO:0030127">
    <property type="term" value="C:COPII vesicle coat"/>
    <property type="evidence" value="ECO:0007669"/>
    <property type="project" value="InterPro"/>
</dbReference>
<protein>
    <recommendedName>
        <fullName evidence="7">Protein transport protein SEC23</fullName>
    </recommendedName>
</protein>
<dbReference type="SUPFAM" id="SSF81995">
    <property type="entry name" value="beta-sandwich domain of Sec23/24"/>
    <property type="match status" value="1"/>
</dbReference>
<dbReference type="Proteomes" id="UP000232323">
    <property type="component" value="Unassembled WGS sequence"/>
</dbReference>
<dbReference type="InterPro" id="IPR036174">
    <property type="entry name" value="Znf_Sec23_Sec24_sf"/>
</dbReference>
<feature type="domain" description="Zinc finger Sec23/Sec24-type" evidence="3">
    <location>
        <begin position="52"/>
        <end position="85"/>
    </location>
</feature>
<feature type="compositionally biased region" description="Polar residues" evidence="2">
    <location>
        <begin position="600"/>
        <end position="614"/>
    </location>
</feature>
<feature type="region of interest" description="Disordered" evidence="2">
    <location>
        <begin position="893"/>
        <end position="918"/>
    </location>
</feature>
<dbReference type="GO" id="GO:0000149">
    <property type="term" value="F:SNARE binding"/>
    <property type="evidence" value="ECO:0007669"/>
    <property type="project" value="TreeGrafter"/>
</dbReference>
<evidence type="ECO:0008006" key="7">
    <source>
        <dbReference type="Google" id="ProtNLM"/>
    </source>
</evidence>
<dbReference type="InterPro" id="IPR050550">
    <property type="entry name" value="SEC23_SEC24_subfamily"/>
</dbReference>
<dbReference type="Gene3D" id="2.30.30.380">
    <property type="entry name" value="Zn-finger domain of Sec23/24"/>
    <property type="match status" value="1"/>
</dbReference>
<gene>
    <name evidence="5" type="ORF">CEUSTIGMA_g12047.t1</name>
</gene>
<reference evidence="5 6" key="1">
    <citation type="submission" date="2017-08" db="EMBL/GenBank/DDBJ databases">
        <title>Acidophilic green algal genome provides insights into adaptation to an acidic environment.</title>
        <authorList>
            <person name="Hirooka S."/>
            <person name="Hirose Y."/>
            <person name="Kanesaki Y."/>
            <person name="Higuchi S."/>
            <person name="Fujiwara T."/>
            <person name="Onuma R."/>
            <person name="Era A."/>
            <person name="Ohbayashi R."/>
            <person name="Uzuka A."/>
            <person name="Nozaki H."/>
            <person name="Yoshikawa H."/>
            <person name="Miyagishima S.Y."/>
        </authorList>
    </citation>
    <scope>NUCLEOTIDE SEQUENCE [LARGE SCALE GENOMIC DNA]</scope>
    <source>
        <strain evidence="5 6">NIES-2499</strain>
    </source>
</reference>
<proteinExistence type="inferred from homology"/>
<dbReference type="PANTHER" id="PTHR13803:SF17">
    <property type="entry name" value="PROTEIN TRANSPORT PROTEIN SEC24"/>
    <property type="match status" value="1"/>
</dbReference>
<dbReference type="OrthoDB" id="537269at2759"/>
<keyword evidence="6" id="KW-1185">Reference proteome</keyword>
<feature type="compositionally biased region" description="Basic and acidic residues" evidence="2">
    <location>
        <begin position="405"/>
        <end position="416"/>
    </location>
</feature>
<dbReference type="InterPro" id="IPR006896">
    <property type="entry name" value="Sec23/24_trunk_dom"/>
</dbReference>
<dbReference type="PANTHER" id="PTHR13803">
    <property type="entry name" value="SEC24-RELATED PROTEIN"/>
    <property type="match status" value="1"/>
</dbReference>
<feature type="compositionally biased region" description="Low complexity" evidence="2">
    <location>
        <begin position="905"/>
        <end position="918"/>
    </location>
</feature>
<feature type="region of interest" description="Disordered" evidence="2">
    <location>
        <begin position="692"/>
        <end position="755"/>
    </location>
</feature>
<feature type="region of interest" description="Disordered" evidence="2">
    <location>
        <begin position="391"/>
        <end position="424"/>
    </location>
</feature>
<feature type="region of interest" description="Disordered" evidence="2">
    <location>
        <begin position="600"/>
        <end position="629"/>
    </location>
</feature>
<evidence type="ECO:0000313" key="5">
    <source>
        <dbReference type="EMBL" id="GAX84626.1"/>
    </source>
</evidence>
<comment type="similarity">
    <text evidence="1">Belongs to the SEC23/SEC24 family. SEC24 subfamily.</text>
</comment>
<organism evidence="5 6">
    <name type="scientific">Chlamydomonas eustigma</name>
    <dbReference type="NCBI Taxonomy" id="1157962"/>
    <lineage>
        <taxon>Eukaryota</taxon>
        <taxon>Viridiplantae</taxon>
        <taxon>Chlorophyta</taxon>
        <taxon>core chlorophytes</taxon>
        <taxon>Chlorophyceae</taxon>
        <taxon>CS clade</taxon>
        <taxon>Chlamydomonadales</taxon>
        <taxon>Chlamydomonadaceae</taxon>
        <taxon>Chlamydomonas</taxon>
    </lineage>
</organism>
<dbReference type="GO" id="GO:0070971">
    <property type="term" value="C:endoplasmic reticulum exit site"/>
    <property type="evidence" value="ECO:0007669"/>
    <property type="project" value="TreeGrafter"/>
</dbReference>
<dbReference type="GO" id="GO:0008270">
    <property type="term" value="F:zinc ion binding"/>
    <property type="evidence" value="ECO:0007669"/>
    <property type="project" value="InterPro"/>
</dbReference>
<comment type="caution">
    <text evidence="5">The sequence shown here is derived from an EMBL/GenBank/DDBJ whole genome shotgun (WGS) entry which is preliminary data.</text>
</comment>
<dbReference type="SUPFAM" id="SSF53300">
    <property type="entry name" value="vWA-like"/>
    <property type="match status" value="2"/>
</dbReference>
<sequence>MKIDFTTRRFPVNGHLKEKCGLPFSTVIQPFSDMDVPEAVKQQAPPLLDDVVRCHQCHAYINCYCNFSAASWSCSLCGRANKFKSYMQSRYQVAPEKLCKLPEAAALAYEAVVGEPVRIHVDQKGVSGPAPVYLALVDVGSSGLGGGPEFIELVRSALEAALEALPPCALFGLITFSDKLALHDLRSSSPTSRLLPLHGPLKLPDIPLKEVMPLRAFLTPVSQFKDRIATSLETLILDGKAAEDLSTEPGVVPATRTSEATQVSASIAPTPAGGMSRDSGLAGPAPCRALGPALLAVLDYLQALKQPPFLTQTTNSGDASSSGRGMAANAQAMADLIPPATSPVHLMLFLSGPPDLGPGRVLDPALTHSGKLVSGAEGQVITLGVEQAGHVQEQKQPCSPQPKELTPHSKKGEHSTKQQAQNKDQALTTLTTQSKVFYEGAAVAAASLGVCMDVFAVNPGMVGLSVLEPLCHKTGGGMYLYASAEESALPQDVYRRLSCQRASSGLLRLRTSAGFKPVRYYGRMFPDRQYDSLHHIIACDSSDTFAVDFEHTSKLGFADPEVVLHPTVQYAFQYTTVELASASRTDGIASHSVKDEEASLQGTRMNGHQNNGDGHSSVERSNVIGGGALTDPRQESIIIEKQQQWVLQRRLRVVTLRVSVTRDPIEVYKHCSTDAVLSLLLHKVCRLTEGAVASPSSLSPSHPTSSPSPQGSRTPAVSGGPSSGPSGSSSTAAGGTGSSGSSSQQASSSASPPHVTAAMSHARMLLRDWLVLLSVGYERAIRPKASPKEMSNITPDLDFSEVPALKQVPRLVFALLRSPLLVPPEPSIDESYNPSSQQHPDLGMFIRHLWTCLPPHDLRTAVYPELSAWSGPDEKVGNNLPLSASSLWNPIIPTSNTNSGTNNEAGAPASSSFSNPSASKATASGTAALLSKAVNLLLVDAYIIVMILYKRPNSGLSKQQQQQQMNLPFPPPQGSAIAKAVSAIRQNRRICPKVRYVREGSEEAELFSQLLLDEPDDHIHAESSVEHKAANMSLVDASASSATAAAGDVAPVINPNSDGTGSFSNKDPQSYGLTQFVDHVRGEVLIHLASGLSD</sequence>
<dbReference type="Gene3D" id="3.40.50.410">
    <property type="entry name" value="von Willebrand factor, type A domain"/>
    <property type="match status" value="1"/>
</dbReference>